<reference evidence="8" key="1">
    <citation type="submission" date="2011-12" db="EMBL/GenBank/DDBJ databases">
        <title>Complete sequence of Methanoregula formicicum SMSP.</title>
        <authorList>
            <person name="Lucas S."/>
            <person name="Han J."/>
            <person name="Lapidus A."/>
            <person name="Cheng J.-F."/>
            <person name="Goodwin L."/>
            <person name="Pitluck S."/>
            <person name="Peters L."/>
            <person name="Ovchinnikova G."/>
            <person name="Teshima H."/>
            <person name="Detter J.C."/>
            <person name="Han C."/>
            <person name="Tapia R."/>
            <person name="Land M."/>
            <person name="Hauser L."/>
            <person name="Kyrpides N."/>
            <person name="Ivanova N."/>
            <person name="Pagani I."/>
            <person name="Imachi H."/>
            <person name="Tamaki H."/>
            <person name="Sekiguchi Y."/>
            <person name="Kamagata Y."/>
            <person name="Cadillo-Quiroz H."/>
            <person name="Zinder S."/>
            <person name="Liu W.-T."/>
            <person name="Woyke T."/>
        </authorList>
    </citation>
    <scope>NUCLEOTIDE SEQUENCE [LARGE SCALE GENOMIC DNA]</scope>
    <source>
        <strain evidence="8">DSM 22288 / NBRC 105244 / SMSP</strain>
    </source>
</reference>
<evidence type="ECO:0000256" key="1">
    <source>
        <dbReference type="ARBA" id="ARBA00004141"/>
    </source>
</evidence>
<comment type="subcellular location">
    <subcellularLocation>
        <location evidence="1">Membrane</location>
        <topology evidence="1">Multi-pass membrane protein</topology>
    </subcellularLocation>
</comment>
<evidence type="ECO:0000313" key="8">
    <source>
        <dbReference type="Proteomes" id="UP000010824"/>
    </source>
</evidence>
<feature type="domain" description="Yip1" evidence="6">
    <location>
        <begin position="12"/>
        <end position="173"/>
    </location>
</feature>
<reference evidence="7 8" key="2">
    <citation type="journal article" date="2014" name="Genome Announc.">
        <title>Complete Genome Sequence of Methanoregula formicica SMSPT, a Mesophilic Hydrogenotrophic Methanogen Isolated from a Methanogenic Upflow Anaerobic Sludge Blanket Reactor.</title>
        <authorList>
            <person name="Yamamoto K."/>
            <person name="Tamaki H."/>
            <person name="Cadillo-Quiroz H."/>
            <person name="Imachi H."/>
            <person name="Kyrpides N."/>
            <person name="Woyke T."/>
            <person name="Goodwin L."/>
            <person name="Zinder S.H."/>
            <person name="Kamagata Y."/>
            <person name="Liu W.T."/>
        </authorList>
    </citation>
    <scope>NUCLEOTIDE SEQUENCE [LARGE SCALE GENOMIC DNA]</scope>
    <source>
        <strain evidence="8">DSM 22288 / NBRC 105244 / SMSP</strain>
    </source>
</reference>
<gene>
    <name evidence="7" type="ordered locus">Metfor_1173</name>
</gene>
<dbReference type="InterPro" id="IPR006977">
    <property type="entry name" value="Yip1_dom"/>
</dbReference>
<evidence type="ECO:0000313" key="7">
    <source>
        <dbReference type="EMBL" id="AGB02217.1"/>
    </source>
</evidence>
<dbReference type="RefSeq" id="WP_015285180.1">
    <property type="nucleotide sequence ID" value="NC_019943.1"/>
</dbReference>
<dbReference type="InParanoid" id="L0HBW7"/>
<protein>
    <submittedName>
        <fullName evidence="7">Yip1 domain protein</fullName>
    </submittedName>
</protein>
<proteinExistence type="predicted"/>
<name>L0HBW7_METFS</name>
<dbReference type="Proteomes" id="UP000010824">
    <property type="component" value="Chromosome"/>
</dbReference>
<dbReference type="EMBL" id="CP003167">
    <property type="protein sequence ID" value="AGB02217.1"/>
    <property type="molecule type" value="Genomic_DNA"/>
</dbReference>
<dbReference type="GO" id="GO:0016020">
    <property type="term" value="C:membrane"/>
    <property type="evidence" value="ECO:0007669"/>
    <property type="project" value="UniProtKB-SubCell"/>
</dbReference>
<sequence>MMIDAILSKVKGFIVSPVESFQAARPDGTDAVVPYLITLLLVHAAMTAIISLVGISVMGMLSPMMPRFAMPVVIFFGVLIGGAIVTILFSLWLHLWVYLLGGRKGLFETAKAVIYGMTPGMLLGWIPFVGFLFCLWSVVLQIIGIRELQEMGSGKALVAMIIGVMVPLIVLVLLAMYFFISTVSMSAVPVAPYNAI</sequence>
<dbReference type="AlphaFoldDB" id="L0HBW7"/>
<evidence type="ECO:0000256" key="4">
    <source>
        <dbReference type="ARBA" id="ARBA00023136"/>
    </source>
</evidence>
<feature type="transmembrane region" description="Helical" evidence="5">
    <location>
        <begin position="35"/>
        <end position="61"/>
    </location>
</feature>
<accession>L0HBW7</accession>
<evidence type="ECO:0000256" key="3">
    <source>
        <dbReference type="ARBA" id="ARBA00022989"/>
    </source>
</evidence>
<dbReference type="GeneID" id="14310486"/>
<dbReference type="Pfam" id="PF04893">
    <property type="entry name" value="Yip1"/>
    <property type="match status" value="1"/>
</dbReference>
<keyword evidence="3 5" id="KW-1133">Transmembrane helix</keyword>
<feature type="transmembrane region" description="Helical" evidence="5">
    <location>
        <begin position="125"/>
        <end position="145"/>
    </location>
</feature>
<evidence type="ECO:0000259" key="6">
    <source>
        <dbReference type="Pfam" id="PF04893"/>
    </source>
</evidence>
<keyword evidence="2 5" id="KW-0812">Transmembrane</keyword>
<organism evidence="7 8">
    <name type="scientific">Methanoregula formicica (strain DSM 22288 / NBRC 105244 / SMSP)</name>
    <dbReference type="NCBI Taxonomy" id="593750"/>
    <lineage>
        <taxon>Archaea</taxon>
        <taxon>Methanobacteriati</taxon>
        <taxon>Methanobacteriota</taxon>
        <taxon>Stenosarchaea group</taxon>
        <taxon>Methanomicrobia</taxon>
        <taxon>Methanomicrobiales</taxon>
        <taxon>Methanoregulaceae</taxon>
        <taxon>Methanoregula</taxon>
    </lineage>
</organism>
<evidence type="ECO:0000256" key="5">
    <source>
        <dbReference type="SAM" id="Phobius"/>
    </source>
</evidence>
<dbReference type="HOGENOM" id="CLU_1412385_0_0_2"/>
<dbReference type="OrthoDB" id="112431at2157"/>
<keyword evidence="8" id="KW-1185">Reference proteome</keyword>
<evidence type="ECO:0000256" key="2">
    <source>
        <dbReference type="ARBA" id="ARBA00022692"/>
    </source>
</evidence>
<dbReference type="KEGG" id="mfo:Metfor_1173"/>
<feature type="transmembrane region" description="Helical" evidence="5">
    <location>
        <begin position="157"/>
        <end position="180"/>
    </location>
</feature>
<keyword evidence="4 5" id="KW-0472">Membrane</keyword>
<dbReference type="eggNOG" id="arCOG03630">
    <property type="taxonomic scope" value="Archaea"/>
</dbReference>
<feature type="transmembrane region" description="Helical" evidence="5">
    <location>
        <begin position="73"/>
        <end position="99"/>
    </location>
</feature>